<accession>A0A845UCE3</accession>
<evidence type="ECO:0000256" key="1">
    <source>
        <dbReference type="SAM" id="Phobius"/>
    </source>
</evidence>
<feature type="transmembrane region" description="Helical" evidence="1">
    <location>
        <begin position="12"/>
        <end position="33"/>
    </location>
</feature>
<keyword evidence="1" id="KW-0812">Transmembrane</keyword>
<proteinExistence type="predicted"/>
<gene>
    <name evidence="2" type="ORF">GL267_06365</name>
</gene>
<name>A0A845UCE3_9PROT</name>
<dbReference type="RefSeq" id="WP_163097529.1">
    <property type="nucleotide sequence ID" value="NZ_CP127523.1"/>
</dbReference>
<comment type="caution">
    <text evidence="2">The sequence shown here is derived from an EMBL/GenBank/DDBJ whole genome shotgun (WGS) entry which is preliminary data.</text>
</comment>
<dbReference type="AlphaFoldDB" id="A0A845UCE3"/>
<keyword evidence="1" id="KW-1133">Transmembrane helix</keyword>
<reference evidence="2" key="1">
    <citation type="submission" date="2019-11" db="EMBL/GenBank/DDBJ databases">
        <title>Acidithiobacillus ferrianus sp. nov.: a facultatively anaerobic and extremely acidophilic chemolithoautotroph.</title>
        <authorList>
            <person name="Norris P.R."/>
            <person name="Falagan C."/>
            <person name="Moya-Beltran A."/>
            <person name="Castro M."/>
            <person name="Quatrini R."/>
            <person name="Johnson D.B."/>
        </authorList>
    </citation>
    <scope>NUCLEOTIDE SEQUENCE [LARGE SCALE GENOMIC DNA]</scope>
    <source>
        <strain evidence="2">MG</strain>
    </source>
</reference>
<sequence>MSLATDLLLAQTILAIHLAVITFNIFGLVVIPIGAWRGWPWVRIFWWRALHLGALFVVAIQAVLGRACFLTIWQSQLQQAAGGQGYRQPFIQTWIDHLLFWNLPILFFSTIYVLVWIYVLFLWWRVPPRWP</sequence>
<dbReference type="InterPro" id="IPR021218">
    <property type="entry name" value="DUF2784"/>
</dbReference>
<protein>
    <submittedName>
        <fullName evidence="2">DUF2784 family protein</fullName>
    </submittedName>
</protein>
<feature type="transmembrane region" description="Helical" evidence="1">
    <location>
        <begin position="99"/>
        <end position="124"/>
    </location>
</feature>
<dbReference type="Pfam" id="PF10861">
    <property type="entry name" value="DUF2784"/>
    <property type="match status" value="1"/>
</dbReference>
<organism evidence="2">
    <name type="scientific">Acidithiobacillus ferrianus</name>
    <dbReference type="NCBI Taxonomy" id="2678518"/>
    <lineage>
        <taxon>Bacteria</taxon>
        <taxon>Pseudomonadati</taxon>
        <taxon>Pseudomonadota</taxon>
        <taxon>Acidithiobacillia</taxon>
        <taxon>Acidithiobacillales</taxon>
        <taxon>Acidithiobacillaceae</taxon>
        <taxon>Acidithiobacillus</taxon>
    </lineage>
</organism>
<keyword evidence="1" id="KW-0472">Membrane</keyword>
<evidence type="ECO:0000313" key="2">
    <source>
        <dbReference type="EMBL" id="NDU42280.1"/>
    </source>
</evidence>
<dbReference type="EMBL" id="WNJL01000028">
    <property type="protein sequence ID" value="NDU42280.1"/>
    <property type="molecule type" value="Genomic_DNA"/>
</dbReference>
<feature type="transmembrane region" description="Helical" evidence="1">
    <location>
        <begin position="45"/>
        <end position="64"/>
    </location>
</feature>